<dbReference type="AlphaFoldDB" id="A0A645GW51"/>
<comment type="caution">
    <text evidence="1">The sequence shown here is derived from an EMBL/GenBank/DDBJ whole genome shotgun (WGS) entry which is preliminary data.</text>
</comment>
<accession>A0A645GW51</accession>
<sequence length="104" mass="12413">MSILSITFHSTENIKNDWENYLENELHQMVENLFDVEKYILSEVNSEMINEGTNTNLLLVFDDDEKRLDFLEIEMKNIEERITGKFGEEVMVFVTFLNPRKSRF</sequence>
<proteinExistence type="predicted"/>
<reference evidence="1" key="1">
    <citation type="submission" date="2019-08" db="EMBL/GenBank/DDBJ databases">
        <authorList>
            <person name="Kucharzyk K."/>
            <person name="Murdoch R.W."/>
            <person name="Higgins S."/>
            <person name="Loffler F."/>
        </authorList>
    </citation>
    <scope>NUCLEOTIDE SEQUENCE</scope>
</reference>
<gene>
    <name evidence="1" type="ORF">SDC9_177436</name>
</gene>
<evidence type="ECO:0008006" key="2">
    <source>
        <dbReference type="Google" id="ProtNLM"/>
    </source>
</evidence>
<dbReference type="InterPro" id="IPR025563">
    <property type="entry name" value="DUF4286"/>
</dbReference>
<name>A0A645GW51_9ZZZZ</name>
<protein>
    <recommendedName>
        <fullName evidence="2">DUF4286 domain-containing protein</fullName>
    </recommendedName>
</protein>
<dbReference type="EMBL" id="VSSQ01080921">
    <property type="protein sequence ID" value="MPN29979.1"/>
    <property type="molecule type" value="Genomic_DNA"/>
</dbReference>
<organism evidence="1">
    <name type="scientific">bioreactor metagenome</name>
    <dbReference type="NCBI Taxonomy" id="1076179"/>
    <lineage>
        <taxon>unclassified sequences</taxon>
        <taxon>metagenomes</taxon>
        <taxon>ecological metagenomes</taxon>
    </lineage>
</organism>
<dbReference type="Pfam" id="PF14114">
    <property type="entry name" value="DUF4286"/>
    <property type="match status" value="1"/>
</dbReference>
<evidence type="ECO:0000313" key="1">
    <source>
        <dbReference type="EMBL" id="MPN29979.1"/>
    </source>
</evidence>